<name>A0ACB7ZV93_9AGAM</name>
<evidence type="ECO:0000313" key="2">
    <source>
        <dbReference type="Proteomes" id="UP000790377"/>
    </source>
</evidence>
<proteinExistence type="predicted"/>
<evidence type="ECO:0000313" key="1">
    <source>
        <dbReference type="EMBL" id="KAH7904642.1"/>
    </source>
</evidence>
<organism evidence="1 2">
    <name type="scientific">Hygrophoropsis aurantiaca</name>
    <dbReference type="NCBI Taxonomy" id="72124"/>
    <lineage>
        <taxon>Eukaryota</taxon>
        <taxon>Fungi</taxon>
        <taxon>Dikarya</taxon>
        <taxon>Basidiomycota</taxon>
        <taxon>Agaricomycotina</taxon>
        <taxon>Agaricomycetes</taxon>
        <taxon>Agaricomycetidae</taxon>
        <taxon>Boletales</taxon>
        <taxon>Coniophorineae</taxon>
        <taxon>Hygrophoropsidaceae</taxon>
        <taxon>Hygrophoropsis</taxon>
    </lineage>
</organism>
<dbReference type="Proteomes" id="UP000790377">
    <property type="component" value="Unassembled WGS sequence"/>
</dbReference>
<keyword evidence="2" id="KW-1185">Reference proteome</keyword>
<dbReference type="EMBL" id="MU268405">
    <property type="protein sequence ID" value="KAH7904642.1"/>
    <property type="molecule type" value="Genomic_DNA"/>
</dbReference>
<sequence length="264" mass="27919">MARNKQIKKPAKPPGPPKHPARNLARMVAVPYKPPAATSGGSATASGSNPAPTVPPPPRFSSPLETLDDSDIEIIDSDLEILQDFREQSSNLLEKAYCEGEQSPILTDFVPGQPPSMEDIMMMAEPLLGSSKHPKPADAAAGSPPLTVVPAMPSDSAQEIRALEPPTMAEVMADLFSSSAHPGVRAEVNSAQEILPPEPPTMDEVMADLLSCSTHPGASATPTSDGGIARMCWRYSVYLPTNHPALQEASALLPPSMDEVMAEL</sequence>
<protein>
    <submittedName>
        <fullName evidence="1">Uncharacterized protein</fullName>
    </submittedName>
</protein>
<reference evidence="1" key="1">
    <citation type="journal article" date="2021" name="New Phytol.">
        <title>Evolutionary innovations through gain and loss of genes in the ectomycorrhizal Boletales.</title>
        <authorList>
            <person name="Wu G."/>
            <person name="Miyauchi S."/>
            <person name="Morin E."/>
            <person name="Kuo A."/>
            <person name="Drula E."/>
            <person name="Varga T."/>
            <person name="Kohler A."/>
            <person name="Feng B."/>
            <person name="Cao Y."/>
            <person name="Lipzen A."/>
            <person name="Daum C."/>
            <person name="Hundley H."/>
            <person name="Pangilinan J."/>
            <person name="Johnson J."/>
            <person name="Barry K."/>
            <person name="LaButti K."/>
            <person name="Ng V."/>
            <person name="Ahrendt S."/>
            <person name="Min B."/>
            <person name="Choi I.G."/>
            <person name="Park H."/>
            <person name="Plett J.M."/>
            <person name="Magnuson J."/>
            <person name="Spatafora J.W."/>
            <person name="Nagy L.G."/>
            <person name="Henrissat B."/>
            <person name="Grigoriev I.V."/>
            <person name="Yang Z.L."/>
            <person name="Xu J."/>
            <person name="Martin F.M."/>
        </authorList>
    </citation>
    <scope>NUCLEOTIDE SEQUENCE</scope>
    <source>
        <strain evidence="1">ATCC 28755</strain>
    </source>
</reference>
<comment type="caution">
    <text evidence="1">The sequence shown here is derived from an EMBL/GenBank/DDBJ whole genome shotgun (WGS) entry which is preliminary data.</text>
</comment>
<gene>
    <name evidence="1" type="ORF">BJ138DRAFT_1106649</name>
</gene>
<accession>A0ACB7ZV93</accession>